<evidence type="ECO:0000313" key="11">
    <source>
        <dbReference type="Proteomes" id="UP000515152"/>
    </source>
</evidence>
<keyword evidence="5 9" id="KW-1133">Transmembrane helix</keyword>
<dbReference type="GeneID" id="105889431"/>
<dbReference type="SMART" id="SM00724">
    <property type="entry name" value="TLC"/>
    <property type="match status" value="1"/>
</dbReference>
<evidence type="ECO:0000256" key="8">
    <source>
        <dbReference type="PROSITE-ProRule" id="PRU00205"/>
    </source>
</evidence>
<comment type="subcellular location">
    <subcellularLocation>
        <location evidence="1">Membrane</location>
        <topology evidence="1">Multi-pass membrane protein</topology>
    </subcellularLocation>
</comment>
<evidence type="ECO:0000256" key="9">
    <source>
        <dbReference type="SAM" id="Phobius"/>
    </source>
</evidence>
<evidence type="ECO:0000256" key="6">
    <source>
        <dbReference type="ARBA" id="ARBA00023136"/>
    </source>
</evidence>
<evidence type="ECO:0000256" key="4">
    <source>
        <dbReference type="ARBA" id="ARBA00022692"/>
    </source>
</evidence>
<feature type="transmembrane region" description="Helical" evidence="9">
    <location>
        <begin position="35"/>
        <end position="55"/>
    </location>
</feature>
<comment type="pathway">
    <text evidence="2">Lipid metabolism; sphingolipid metabolism.</text>
</comment>
<protein>
    <submittedName>
        <fullName evidence="12">Ceramide synthase 1</fullName>
    </submittedName>
</protein>
<evidence type="ECO:0000313" key="12">
    <source>
        <dbReference type="RefSeq" id="XP_031415795.1"/>
    </source>
</evidence>
<evidence type="ECO:0000256" key="1">
    <source>
        <dbReference type="ARBA" id="ARBA00004141"/>
    </source>
</evidence>
<evidence type="ECO:0000256" key="3">
    <source>
        <dbReference type="ARBA" id="ARBA00004991"/>
    </source>
</evidence>
<dbReference type="RefSeq" id="XP_031415795.1">
    <property type="nucleotide sequence ID" value="XM_031559935.1"/>
</dbReference>
<accession>A0A6P8EV55</accession>
<dbReference type="InterPro" id="IPR006634">
    <property type="entry name" value="TLC-dom"/>
</dbReference>
<dbReference type="GO" id="GO:0050291">
    <property type="term" value="F:sphingosine N-acyltransferase activity"/>
    <property type="evidence" value="ECO:0007669"/>
    <property type="project" value="InterPro"/>
</dbReference>
<dbReference type="OrthoDB" id="537032at2759"/>
<feature type="transmembrane region" description="Helical" evidence="9">
    <location>
        <begin position="93"/>
        <end position="111"/>
    </location>
</feature>
<dbReference type="GO" id="GO:0016020">
    <property type="term" value="C:membrane"/>
    <property type="evidence" value="ECO:0007669"/>
    <property type="project" value="UniProtKB-SubCell"/>
</dbReference>
<keyword evidence="4 8" id="KW-0812">Transmembrane</keyword>
<gene>
    <name evidence="12" type="primary">LOC105889431</name>
</gene>
<name>A0A6P8EV55_CLUHA</name>
<keyword evidence="11" id="KW-1185">Reference proteome</keyword>
<dbReference type="Proteomes" id="UP000515152">
    <property type="component" value="Chromosome 22"/>
</dbReference>
<evidence type="ECO:0000259" key="10">
    <source>
        <dbReference type="PROSITE" id="PS50922"/>
    </source>
</evidence>
<keyword evidence="6 8" id="KW-0472">Membrane</keyword>
<dbReference type="InterPro" id="IPR016439">
    <property type="entry name" value="Lag1/Lac1-like"/>
</dbReference>
<dbReference type="PROSITE" id="PS50922">
    <property type="entry name" value="TLC"/>
    <property type="match status" value="1"/>
</dbReference>
<dbReference type="PANTHER" id="PTHR12560">
    <property type="entry name" value="LONGEVITY ASSURANCE FACTOR 1 LAG1"/>
    <property type="match status" value="1"/>
</dbReference>
<evidence type="ECO:0000256" key="7">
    <source>
        <dbReference type="ARBA" id="ARBA00049036"/>
    </source>
</evidence>
<organism evidence="11 12">
    <name type="scientific">Clupea harengus</name>
    <name type="common">Atlantic herring</name>
    <dbReference type="NCBI Taxonomy" id="7950"/>
    <lineage>
        <taxon>Eukaryota</taxon>
        <taxon>Metazoa</taxon>
        <taxon>Chordata</taxon>
        <taxon>Craniata</taxon>
        <taxon>Vertebrata</taxon>
        <taxon>Euteleostomi</taxon>
        <taxon>Actinopterygii</taxon>
        <taxon>Neopterygii</taxon>
        <taxon>Teleostei</taxon>
        <taxon>Clupei</taxon>
        <taxon>Clupeiformes</taxon>
        <taxon>Clupeoidei</taxon>
        <taxon>Clupeidae</taxon>
        <taxon>Clupea</taxon>
    </lineage>
</organism>
<dbReference type="KEGG" id="char:105889431"/>
<dbReference type="Pfam" id="PF03798">
    <property type="entry name" value="TRAM_LAG1_CLN8"/>
    <property type="match status" value="1"/>
</dbReference>
<sequence length="243" mass="28798">MTISTDITIAYLLQGSFYGHSIYASLYMDVWRRDSVVMVTHHVVTLVLITFSYAFRYHKIGVLVLFLHDINDIQLEFTKLNVYLKNSGGAYRFINEIITTCISFSITWFWFRLYWFPLKVLYATCIASLESVPNIPFYFFFNSLLFTLLLMNIYWFLYVILFMVKVLTGQMKEMKDVREYEEDENEKARLLNIPEHDGDYPNLRDKERQVKNNIQKEKSLKASPGQNAYPFCIYSQVNHNNED</sequence>
<feature type="transmembrane region" description="Helical" evidence="9">
    <location>
        <begin position="137"/>
        <end position="164"/>
    </location>
</feature>
<evidence type="ECO:0000256" key="2">
    <source>
        <dbReference type="ARBA" id="ARBA00004760"/>
    </source>
</evidence>
<dbReference type="PANTHER" id="PTHR12560:SF58">
    <property type="entry name" value="CERAMIDE SYNTHASE 1"/>
    <property type="match status" value="1"/>
</dbReference>
<reference evidence="12" key="1">
    <citation type="submission" date="2025-08" db="UniProtKB">
        <authorList>
            <consortium name="RefSeq"/>
        </authorList>
    </citation>
    <scope>IDENTIFICATION</scope>
</reference>
<dbReference type="AlphaFoldDB" id="A0A6P8EV55"/>
<dbReference type="GO" id="GO:0046513">
    <property type="term" value="P:ceramide biosynthetic process"/>
    <property type="evidence" value="ECO:0007669"/>
    <property type="project" value="InterPro"/>
</dbReference>
<feature type="domain" description="TLC" evidence="10">
    <location>
        <begin position="1"/>
        <end position="168"/>
    </location>
</feature>
<comment type="pathway">
    <text evidence="3">Sphingolipid metabolism.</text>
</comment>
<proteinExistence type="predicted"/>
<evidence type="ECO:0000256" key="5">
    <source>
        <dbReference type="ARBA" id="ARBA00022989"/>
    </source>
</evidence>
<comment type="catalytic activity">
    <reaction evidence="7">
        <text>sphinganine + octadecanoyl-CoA = N-(octadecanoyl)-sphinganine + CoA + H(+)</text>
        <dbReference type="Rhea" id="RHEA:36547"/>
        <dbReference type="ChEBI" id="CHEBI:15378"/>
        <dbReference type="ChEBI" id="CHEBI:57287"/>
        <dbReference type="ChEBI" id="CHEBI:57394"/>
        <dbReference type="ChEBI" id="CHEBI:57817"/>
        <dbReference type="ChEBI" id="CHEBI:67033"/>
    </reaction>
    <physiologicalReaction direction="left-to-right" evidence="7">
        <dbReference type="Rhea" id="RHEA:36548"/>
    </physiologicalReaction>
</comment>